<accession>A0AAD8LKM0</accession>
<name>A0AAD8LKM0_TARER</name>
<dbReference type="PANTHER" id="PTHR34778:SF6">
    <property type="entry name" value="SHUGOSHIN C-TERMINAL DOMAIN-CONTAINING PROTEIN"/>
    <property type="match status" value="1"/>
</dbReference>
<dbReference type="Proteomes" id="UP001229421">
    <property type="component" value="Unassembled WGS sequence"/>
</dbReference>
<organism evidence="2 3">
    <name type="scientific">Tagetes erecta</name>
    <name type="common">African marigold</name>
    <dbReference type="NCBI Taxonomy" id="13708"/>
    <lineage>
        <taxon>Eukaryota</taxon>
        <taxon>Viridiplantae</taxon>
        <taxon>Streptophyta</taxon>
        <taxon>Embryophyta</taxon>
        <taxon>Tracheophyta</taxon>
        <taxon>Spermatophyta</taxon>
        <taxon>Magnoliopsida</taxon>
        <taxon>eudicotyledons</taxon>
        <taxon>Gunneridae</taxon>
        <taxon>Pentapetalae</taxon>
        <taxon>asterids</taxon>
        <taxon>campanulids</taxon>
        <taxon>Asterales</taxon>
        <taxon>Asteraceae</taxon>
        <taxon>Asteroideae</taxon>
        <taxon>Heliantheae alliance</taxon>
        <taxon>Tageteae</taxon>
        <taxon>Tagetes</taxon>
    </lineage>
</organism>
<keyword evidence="3" id="KW-1185">Reference proteome</keyword>
<evidence type="ECO:0000313" key="3">
    <source>
        <dbReference type="Proteomes" id="UP001229421"/>
    </source>
</evidence>
<evidence type="ECO:0000256" key="1">
    <source>
        <dbReference type="SAM" id="Coils"/>
    </source>
</evidence>
<reference evidence="2" key="1">
    <citation type="journal article" date="2023" name="bioRxiv">
        <title>Improved chromosome-level genome assembly for marigold (Tagetes erecta).</title>
        <authorList>
            <person name="Jiang F."/>
            <person name="Yuan L."/>
            <person name="Wang S."/>
            <person name="Wang H."/>
            <person name="Xu D."/>
            <person name="Wang A."/>
            <person name="Fan W."/>
        </authorList>
    </citation>
    <scope>NUCLEOTIDE SEQUENCE</scope>
    <source>
        <strain evidence="2">WSJ</strain>
        <tissue evidence="2">Leaf</tissue>
    </source>
</reference>
<proteinExistence type="predicted"/>
<keyword evidence="1" id="KW-0175">Coiled coil</keyword>
<feature type="coiled-coil region" evidence="1">
    <location>
        <begin position="79"/>
        <end position="120"/>
    </location>
</feature>
<sequence length="448" mass="51281">MEDQQKMEALKKVYAEIILNTAKEAAARAMASERKALRVQHDLRNTKDEAIRMLMRFKHMIDVKTTEAETTSLSQQKRIKELDARLDETEGVIMDLRAEIRKARERLEEMKNSHVIQSDEPSGNEHMHQANTDHTEQFRCSSPCSKSCNPENEITTSDANLASIIIGNKEPEIYRNRYTHRIRAIEMNPFDEKKISEEKELIANVDETVSRTRALSFVDTENKDAMNINRSEACSINSRASKDETVQTRRLTNKVGYAQSNRKLSRFCHEKMNLKKKSYGNGANLTKNNANNACTLRRSIRKRKVRCWDEISSLFKSRSSLSHCTKYSGNNGVKFEETKYEDTELQNDSVVEKHEKCAAKKSAGSVRDAANNRCLKYTFSRRHKKVLPSESYNCSSLGKSSFTGQMREKLSYNLENEKPDQIDDSSSDSQIIFDVACQLISLSGERSQ</sequence>
<dbReference type="AlphaFoldDB" id="A0AAD8LKM0"/>
<dbReference type="EMBL" id="JAUHHV010000001">
    <property type="protein sequence ID" value="KAK1440826.1"/>
    <property type="molecule type" value="Genomic_DNA"/>
</dbReference>
<comment type="caution">
    <text evidence="2">The sequence shown here is derived from an EMBL/GenBank/DDBJ whole genome shotgun (WGS) entry which is preliminary data.</text>
</comment>
<dbReference type="PANTHER" id="PTHR34778">
    <property type="entry name" value="OS02G0580700 PROTEIN"/>
    <property type="match status" value="1"/>
</dbReference>
<protein>
    <submittedName>
        <fullName evidence="2">Uncharacterized protein</fullName>
    </submittedName>
</protein>
<evidence type="ECO:0000313" key="2">
    <source>
        <dbReference type="EMBL" id="KAK1440826.1"/>
    </source>
</evidence>
<gene>
    <name evidence="2" type="ORF">QVD17_06658</name>
</gene>